<dbReference type="EMBL" id="WJIE01000003">
    <property type="protein sequence ID" value="MRG92770.1"/>
    <property type="molecule type" value="Genomic_DNA"/>
</dbReference>
<sequence length="179" mass="19332">MTRRQNSDARVVSHLGARGRERFSVVRPEDSRARRPSGLSLLEGAFARTRKDGPMPRILIIDDDAAFGASAVRTLEGAGFSARFHRGPFGSLQAIRESLCDVVLLDVNMPKLDGPLLVRMIRDAFGLGSVKVLLCSDMEPGPLERLAKVMGVHGAVPKQVHGAELVDQVRAALPRSATA</sequence>
<gene>
    <name evidence="3" type="ORF">GF068_12645</name>
</gene>
<evidence type="ECO:0000313" key="3">
    <source>
        <dbReference type="EMBL" id="MRG92770.1"/>
    </source>
</evidence>
<dbReference type="GO" id="GO:0000160">
    <property type="term" value="P:phosphorelay signal transduction system"/>
    <property type="evidence" value="ECO:0007669"/>
    <property type="project" value="InterPro"/>
</dbReference>
<dbReference type="AlphaFoldDB" id="A0A6N7PQY5"/>
<dbReference type="PANTHER" id="PTHR44591:SF3">
    <property type="entry name" value="RESPONSE REGULATORY DOMAIN-CONTAINING PROTEIN"/>
    <property type="match status" value="1"/>
</dbReference>
<dbReference type="SUPFAM" id="SSF52172">
    <property type="entry name" value="CheY-like"/>
    <property type="match status" value="1"/>
</dbReference>
<keyword evidence="4" id="KW-1185">Reference proteome</keyword>
<organism evidence="3 4">
    <name type="scientific">Polyangium spumosum</name>
    <dbReference type="NCBI Taxonomy" id="889282"/>
    <lineage>
        <taxon>Bacteria</taxon>
        <taxon>Pseudomonadati</taxon>
        <taxon>Myxococcota</taxon>
        <taxon>Polyangia</taxon>
        <taxon>Polyangiales</taxon>
        <taxon>Polyangiaceae</taxon>
        <taxon>Polyangium</taxon>
    </lineage>
</organism>
<keyword evidence="1" id="KW-0597">Phosphoprotein</keyword>
<evidence type="ECO:0000259" key="2">
    <source>
        <dbReference type="SMART" id="SM00448"/>
    </source>
</evidence>
<dbReference type="SMART" id="SM00448">
    <property type="entry name" value="REC"/>
    <property type="match status" value="1"/>
</dbReference>
<dbReference type="Pfam" id="PF00072">
    <property type="entry name" value="Response_reg"/>
    <property type="match status" value="1"/>
</dbReference>
<dbReference type="OrthoDB" id="5511264at2"/>
<reference evidence="3 4" key="1">
    <citation type="submission" date="2019-10" db="EMBL/GenBank/DDBJ databases">
        <title>A soil myxobacterium in the family Polyangiaceae.</title>
        <authorList>
            <person name="Li Y."/>
            <person name="Wang J."/>
        </authorList>
    </citation>
    <scope>NUCLEOTIDE SEQUENCE [LARGE SCALE GENOMIC DNA]</scope>
    <source>
        <strain evidence="3 4">DSM 14734</strain>
    </source>
</reference>
<evidence type="ECO:0000313" key="4">
    <source>
        <dbReference type="Proteomes" id="UP000440224"/>
    </source>
</evidence>
<proteinExistence type="predicted"/>
<dbReference type="PANTHER" id="PTHR44591">
    <property type="entry name" value="STRESS RESPONSE REGULATOR PROTEIN 1"/>
    <property type="match status" value="1"/>
</dbReference>
<protein>
    <submittedName>
        <fullName evidence="3">Response regulator</fullName>
    </submittedName>
</protein>
<dbReference type="InterPro" id="IPR011006">
    <property type="entry name" value="CheY-like_superfamily"/>
</dbReference>
<dbReference type="InterPro" id="IPR050595">
    <property type="entry name" value="Bact_response_regulator"/>
</dbReference>
<dbReference type="InterPro" id="IPR001789">
    <property type="entry name" value="Sig_transdc_resp-reg_receiver"/>
</dbReference>
<accession>A0A6N7PQY5</accession>
<comment type="caution">
    <text evidence="3">The sequence shown here is derived from an EMBL/GenBank/DDBJ whole genome shotgun (WGS) entry which is preliminary data.</text>
</comment>
<dbReference type="Proteomes" id="UP000440224">
    <property type="component" value="Unassembled WGS sequence"/>
</dbReference>
<evidence type="ECO:0000256" key="1">
    <source>
        <dbReference type="ARBA" id="ARBA00022553"/>
    </source>
</evidence>
<feature type="domain" description="Response regulatory" evidence="2">
    <location>
        <begin position="56"/>
        <end position="169"/>
    </location>
</feature>
<name>A0A6N7PQY5_9BACT</name>
<dbReference type="Gene3D" id="3.40.50.2300">
    <property type="match status" value="1"/>
</dbReference>